<dbReference type="KEGG" id="pary:A4V02_00595"/>
<keyword evidence="3" id="KW-1185">Reference proteome</keyword>
<name>A0A1B1S6G2_9BACT</name>
<feature type="transmembrane region" description="Helical" evidence="1">
    <location>
        <begin position="66"/>
        <end position="90"/>
    </location>
</feature>
<evidence type="ECO:0000313" key="3">
    <source>
        <dbReference type="Proteomes" id="UP000186351"/>
    </source>
</evidence>
<reference evidence="3" key="1">
    <citation type="submission" date="2016-04" db="EMBL/GenBank/DDBJ databases">
        <title>Complete Genome Sequences of Twelve Strains of a Stable Defined Moderately Diverse Mouse Microbiota 2 (sDMDMm2).</title>
        <authorList>
            <person name="Uchimura Y."/>
            <person name="Wyss M."/>
            <person name="Brugiroux S."/>
            <person name="Limenitakis J.P."/>
            <person name="Stecher B."/>
            <person name="McCoy K.D."/>
            <person name="Macpherson A.J."/>
        </authorList>
    </citation>
    <scope>NUCLEOTIDE SEQUENCE [LARGE SCALE GENOMIC DNA]</scope>
    <source>
        <strain evidence="3">YL27</strain>
    </source>
</reference>
<sequence length="183" mass="20227">MLKFIGCMMQLIISPGKGWADIDEVGESPQQLATSGFYPLLGITACSAFLPRIYDKNLTLPVLVESAVVTFVSYFIAYFLASALMSATIGKVSTDNPGDKKINTFILYNLSILALITLIRNCLPMELSLVQFMPLFVLVIMWAGRQYLNVAEGNIPSFLLLCGLFILLPPYVVGYIFKLLMPI</sequence>
<feature type="transmembrane region" description="Helical" evidence="1">
    <location>
        <begin position="155"/>
        <end position="177"/>
    </location>
</feature>
<dbReference type="EMBL" id="CP015402">
    <property type="protein sequence ID" value="ANU62393.1"/>
    <property type="molecule type" value="Genomic_DNA"/>
</dbReference>
<accession>A0A1B1S6G2</accession>
<keyword evidence="1" id="KW-0812">Transmembrane</keyword>
<dbReference type="STRING" id="1796646.A4V02_00595"/>
<dbReference type="OrthoDB" id="1094092at2"/>
<protein>
    <recommendedName>
        <fullName evidence="4">Yip1 domain-containing protein</fullName>
    </recommendedName>
</protein>
<feature type="transmembrane region" description="Helical" evidence="1">
    <location>
        <begin position="102"/>
        <end position="119"/>
    </location>
</feature>
<evidence type="ECO:0008006" key="4">
    <source>
        <dbReference type="Google" id="ProtNLM"/>
    </source>
</evidence>
<evidence type="ECO:0000313" key="2">
    <source>
        <dbReference type="EMBL" id="ANU62393.1"/>
    </source>
</evidence>
<keyword evidence="1" id="KW-0472">Membrane</keyword>
<keyword evidence="1" id="KW-1133">Transmembrane helix</keyword>
<dbReference type="RefSeq" id="WP_068959791.1">
    <property type="nucleotide sequence ID" value="NZ_CAJTAP010000010.1"/>
</dbReference>
<dbReference type="Proteomes" id="UP000186351">
    <property type="component" value="Chromosome"/>
</dbReference>
<evidence type="ECO:0000256" key="1">
    <source>
        <dbReference type="SAM" id="Phobius"/>
    </source>
</evidence>
<dbReference type="GeneID" id="65535334"/>
<proteinExistence type="predicted"/>
<organism evidence="2 3">
    <name type="scientific">Muribaculum intestinale</name>
    <dbReference type="NCBI Taxonomy" id="1796646"/>
    <lineage>
        <taxon>Bacteria</taxon>
        <taxon>Pseudomonadati</taxon>
        <taxon>Bacteroidota</taxon>
        <taxon>Bacteroidia</taxon>
        <taxon>Bacteroidales</taxon>
        <taxon>Muribaculaceae</taxon>
        <taxon>Muribaculum</taxon>
    </lineage>
</organism>
<gene>
    <name evidence="2" type="ORF">A4V02_00595</name>
</gene>
<feature type="transmembrane region" description="Helical" evidence="1">
    <location>
        <begin position="126"/>
        <end position="143"/>
    </location>
</feature>
<accession>A0A1Z2XFB8</accession>
<dbReference type="AlphaFoldDB" id="A0A1B1S6G2"/>